<dbReference type="InterPro" id="IPR050282">
    <property type="entry name" value="Cycloisomerase_2"/>
</dbReference>
<name>A0A3E3I217_9FIRM</name>
<accession>A0A3E3I217</accession>
<dbReference type="OrthoDB" id="9790815at2"/>
<dbReference type="RefSeq" id="WP_021636540.1">
    <property type="nucleotide sequence ID" value="NZ_CALBAU010000381.1"/>
</dbReference>
<protein>
    <submittedName>
        <fullName evidence="3">Lactonase family protein</fullName>
    </submittedName>
</protein>
<dbReference type="InterPro" id="IPR011048">
    <property type="entry name" value="Haem_d1_sf"/>
</dbReference>
<dbReference type="InterPro" id="IPR019405">
    <property type="entry name" value="Lactonase_7-beta_prop"/>
</dbReference>
<dbReference type="Pfam" id="PF10282">
    <property type="entry name" value="Lactonase"/>
    <property type="match status" value="1"/>
</dbReference>
<dbReference type="Proteomes" id="UP000261166">
    <property type="component" value="Unassembled WGS sequence"/>
</dbReference>
<evidence type="ECO:0000313" key="4">
    <source>
        <dbReference type="Proteomes" id="UP000260812"/>
    </source>
</evidence>
<comment type="caution">
    <text evidence="3">The sequence shown here is derived from an EMBL/GenBank/DDBJ whole genome shotgun (WGS) entry which is preliminary data.</text>
</comment>
<sequence length="353" mass="39858">MGQDKYVAYVSTYTIGDQREHGITVFDVDMENGRFYEKEKIKITNSSYVTISHNKKYLYSITDFGVESYRIKEDGGLETINMGSINGMRGCYVSTDYEDKYIFVAGYHDGKLTVLRINDDGSVGEITEEIYYKGLGIVAERNFRPHISCAKMTRDNHYLCVADLGMDHTNVYRLDHTSGKLKLVDVIRSELESAPRHLKFSKDGTFLYIVHELKNCIDVYTYKEERDNPFFEKIQSISTLNNYHAGGSTASALNLSDDYNYLCSSNAGDNSATIYKIDGKTGLLTKLLCLPVSGEYPKDVALFPDNRHLVSLNQDSGTLTFFTTNLEKGLLVMNGRELKVPQPNCVIFHKISG</sequence>
<dbReference type="AlphaFoldDB" id="A0A3E3I217"/>
<evidence type="ECO:0000256" key="1">
    <source>
        <dbReference type="ARBA" id="ARBA00005564"/>
    </source>
</evidence>
<evidence type="ECO:0000313" key="3">
    <source>
        <dbReference type="EMBL" id="RGE58603.1"/>
    </source>
</evidence>
<dbReference type="PANTHER" id="PTHR30344">
    <property type="entry name" value="6-PHOSPHOGLUCONOLACTONASE-RELATED"/>
    <property type="match status" value="1"/>
</dbReference>
<reference evidence="3 5" key="1">
    <citation type="submission" date="2018-08" db="EMBL/GenBank/DDBJ databases">
        <title>A genome reference for cultivated species of the human gut microbiota.</title>
        <authorList>
            <person name="Zou Y."/>
            <person name="Xue W."/>
            <person name="Luo G."/>
        </authorList>
    </citation>
    <scope>NUCLEOTIDE SEQUENCE [LARGE SCALE GENOMIC DNA]</scope>
    <source>
        <strain evidence="3 5">AF26-4BH</strain>
        <strain evidence="2">TF05-5AC</strain>
    </source>
</reference>
<dbReference type="Proteomes" id="UP000260812">
    <property type="component" value="Unassembled WGS sequence"/>
</dbReference>
<organism evidence="3 5">
    <name type="scientific">Eisenbergiella massiliensis</name>
    <dbReference type="NCBI Taxonomy" id="1720294"/>
    <lineage>
        <taxon>Bacteria</taxon>
        <taxon>Bacillati</taxon>
        <taxon>Bacillota</taxon>
        <taxon>Clostridia</taxon>
        <taxon>Lachnospirales</taxon>
        <taxon>Lachnospiraceae</taxon>
        <taxon>Eisenbergiella</taxon>
    </lineage>
</organism>
<keyword evidence="4" id="KW-1185">Reference proteome</keyword>
<gene>
    <name evidence="3" type="ORF">DWY69_31085</name>
    <name evidence="2" type="ORF">DXC51_28390</name>
</gene>
<dbReference type="EMBL" id="QVLV01000041">
    <property type="protein sequence ID" value="RGE55622.1"/>
    <property type="molecule type" value="Genomic_DNA"/>
</dbReference>
<dbReference type="InterPro" id="IPR015943">
    <property type="entry name" value="WD40/YVTN_repeat-like_dom_sf"/>
</dbReference>
<dbReference type="GO" id="GO:0005829">
    <property type="term" value="C:cytosol"/>
    <property type="evidence" value="ECO:0007669"/>
    <property type="project" value="TreeGrafter"/>
</dbReference>
<dbReference type="PANTHER" id="PTHR30344:SF1">
    <property type="entry name" value="6-PHOSPHOGLUCONOLACTONASE"/>
    <property type="match status" value="1"/>
</dbReference>
<dbReference type="GeneID" id="97990666"/>
<proteinExistence type="inferred from homology"/>
<comment type="similarity">
    <text evidence="1">Belongs to the cycloisomerase 2 family.</text>
</comment>
<evidence type="ECO:0000313" key="2">
    <source>
        <dbReference type="EMBL" id="RGE55622.1"/>
    </source>
</evidence>
<dbReference type="SUPFAM" id="SSF51004">
    <property type="entry name" value="C-terminal (heme d1) domain of cytochrome cd1-nitrite reductase"/>
    <property type="match status" value="1"/>
</dbReference>
<dbReference type="EMBL" id="QVLU01000069">
    <property type="protein sequence ID" value="RGE58603.1"/>
    <property type="molecule type" value="Genomic_DNA"/>
</dbReference>
<dbReference type="Gene3D" id="2.130.10.10">
    <property type="entry name" value="YVTN repeat-like/Quinoprotein amine dehydrogenase"/>
    <property type="match status" value="1"/>
</dbReference>
<dbReference type="GO" id="GO:0017057">
    <property type="term" value="F:6-phosphogluconolactonase activity"/>
    <property type="evidence" value="ECO:0007669"/>
    <property type="project" value="TreeGrafter"/>
</dbReference>
<evidence type="ECO:0000313" key="5">
    <source>
        <dbReference type="Proteomes" id="UP000261166"/>
    </source>
</evidence>